<dbReference type="PROSITE" id="PS50082">
    <property type="entry name" value="WD_REPEATS_2"/>
    <property type="match status" value="4"/>
</dbReference>
<dbReference type="GO" id="GO:0005524">
    <property type="term" value="F:ATP binding"/>
    <property type="evidence" value="ECO:0007669"/>
    <property type="project" value="UniProtKB-UniRule"/>
</dbReference>
<dbReference type="InterPro" id="IPR011009">
    <property type="entry name" value="Kinase-like_dom_sf"/>
</dbReference>
<dbReference type="SMART" id="SM00320">
    <property type="entry name" value="WD40"/>
    <property type="match status" value="7"/>
</dbReference>
<keyword evidence="8" id="KW-1185">Reference proteome</keyword>
<evidence type="ECO:0000256" key="4">
    <source>
        <dbReference type="PROSITE-ProRule" id="PRU10141"/>
    </source>
</evidence>
<dbReference type="SMART" id="SM00220">
    <property type="entry name" value="S_TKc"/>
    <property type="match status" value="1"/>
</dbReference>
<evidence type="ECO:0000256" key="1">
    <source>
        <dbReference type="ARBA" id="ARBA00022574"/>
    </source>
</evidence>
<dbReference type="CDD" id="cd14014">
    <property type="entry name" value="STKc_PknB_like"/>
    <property type="match status" value="1"/>
</dbReference>
<dbReference type="CDD" id="cd00200">
    <property type="entry name" value="WD40"/>
    <property type="match status" value="1"/>
</dbReference>
<dbReference type="PROSITE" id="PS50294">
    <property type="entry name" value="WD_REPEATS_REGION"/>
    <property type="match status" value="4"/>
</dbReference>
<evidence type="ECO:0000256" key="2">
    <source>
        <dbReference type="ARBA" id="ARBA00022737"/>
    </source>
</evidence>
<dbReference type="Gene3D" id="1.10.510.10">
    <property type="entry name" value="Transferase(Phosphotransferase) domain 1"/>
    <property type="match status" value="1"/>
</dbReference>
<evidence type="ECO:0000313" key="8">
    <source>
        <dbReference type="Proteomes" id="UP000287188"/>
    </source>
</evidence>
<feature type="repeat" description="WD" evidence="3">
    <location>
        <begin position="637"/>
        <end position="678"/>
    </location>
</feature>
<dbReference type="Proteomes" id="UP000287188">
    <property type="component" value="Unassembled WGS sequence"/>
</dbReference>
<dbReference type="PANTHER" id="PTHR44129">
    <property type="entry name" value="WD REPEAT-CONTAINING PROTEIN POP1"/>
    <property type="match status" value="1"/>
</dbReference>
<evidence type="ECO:0000313" key="7">
    <source>
        <dbReference type="EMBL" id="GCE19036.1"/>
    </source>
</evidence>
<comment type="caution">
    <text evidence="7">The sequence shown here is derived from an EMBL/GenBank/DDBJ whole genome shotgun (WGS) entry which is preliminary data.</text>
</comment>
<dbReference type="EMBL" id="BIFS01000001">
    <property type="protein sequence ID" value="GCE19036.1"/>
    <property type="molecule type" value="Genomic_DNA"/>
</dbReference>
<dbReference type="InterPro" id="IPR015943">
    <property type="entry name" value="WD40/YVTN_repeat-like_dom_sf"/>
</dbReference>
<dbReference type="PROSITE" id="PS00107">
    <property type="entry name" value="PROTEIN_KINASE_ATP"/>
    <property type="match status" value="1"/>
</dbReference>
<dbReference type="Gene3D" id="2.130.10.10">
    <property type="entry name" value="YVTN repeat-like/Quinoprotein amine dehydrogenase"/>
    <property type="match status" value="3"/>
</dbReference>
<reference evidence="8" key="1">
    <citation type="submission" date="2018-12" db="EMBL/GenBank/DDBJ databases">
        <title>Tengunoibacter tsumagoiensis gen. nov., sp. nov., Dictyobacter kobayashii sp. nov., D. alpinus sp. nov., and D. joshuensis sp. nov. and description of Dictyobacteraceae fam. nov. within the order Ktedonobacterales isolated from Tengu-no-mugimeshi.</title>
        <authorList>
            <person name="Wang C.M."/>
            <person name="Zheng Y."/>
            <person name="Sakai Y."/>
            <person name="Toyoda A."/>
            <person name="Minakuchi Y."/>
            <person name="Abe K."/>
            <person name="Yokota A."/>
            <person name="Yabe S."/>
        </authorList>
    </citation>
    <scope>NUCLEOTIDE SEQUENCE [LARGE SCALE GENOMIC DNA]</scope>
    <source>
        <strain evidence="8">Uno11</strain>
    </source>
</reference>
<dbReference type="Pfam" id="PF12894">
    <property type="entry name" value="ANAPC4_WD40"/>
    <property type="match status" value="1"/>
</dbReference>
<dbReference type="RefSeq" id="WP_126550753.1">
    <property type="nucleotide sequence ID" value="NZ_BIFS01000001.1"/>
</dbReference>
<dbReference type="Pfam" id="PF00069">
    <property type="entry name" value="Pkinase"/>
    <property type="match status" value="1"/>
</dbReference>
<dbReference type="OrthoDB" id="583109at2"/>
<dbReference type="PRINTS" id="PR00320">
    <property type="entry name" value="GPROTEINBRPT"/>
</dbReference>
<dbReference type="InterPro" id="IPR050349">
    <property type="entry name" value="WD_LIS1/nudF_dynein_reg"/>
</dbReference>
<dbReference type="PROSITE" id="PS50011">
    <property type="entry name" value="PROTEIN_KINASE_DOM"/>
    <property type="match status" value="1"/>
</dbReference>
<feature type="repeat" description="WD" evidence="3">
    <location>
        <begin position="420"/>
        <end position="461"/>
    </location>
</feature>
<feature type="binding site" evidence="4">
    <location>
        <position position="77"/>
    </location>
    <ligand>
        <name>ATP</name>
        <dbReference type="ChEBI" id="CHEBI:30616"/>
    </ligand>
</feature>
<keyword evidence="4" id="KW-0067">ATP-binding</keyword>
<dbReference type="GO" id="GO:0004672">
    <property type="term" value="F:protein kinase activity"/>
    <property type="evidence" value="ECO:0007669"/>
    <property type="project" value="InterPro"/>
</dbReference>
<keyword evidence="4" id="KW-0547">Nucleotide-binding</keyword>
<dbReference type="PROSITE" id="PS00678">
    <property type="entry name" value="WD_REPEATS_1"/>
    <property type="match status" value="3"/>
</dbReference>
<feature type="repeat" description="WD" evidence="3">
    <location>
        <begin position="467"/>
        <end position="508"/>
    </location>
</feature>
<dbReference type="AlphaFoldDB" id="A0A402AIW4"/>
<dbReference type="InterPro" id="IPR019775">
    <property type="entry name" value="WD40_repeat_CS"/>
</dbReference>
<keyword evidence="1 3" id="KW-0853">WD repeat</keyword>
<dbReference type="InterPro" id="IPR017441">
    <property type="entry name" value="Protein_kinase_ATP_BS"/>
</dbReference>
<keyword evidence="2" id="KW-0677">Repeat</keyword>
<evidence type="ECO:0000259" key="6">
    <source>
        <dbReference type="PROSITE" id="PS50011"/>
    </source>
</evidence>
<evidence type="ECO:0000256" key="3">
    <source>
        <dbReference type="PROSITE-ProRule" id="PRU00221"/>
    </source>
</evidence>
<dbReference type="InterPro" id="IPR000719">
    <property type="entry name" value="Prot_kinase_dom"/>
</dbReference>
<dbReference type="SUPFAM" id="SSF50998">
    <property type="entry name" value="Quinoprotein alcohol dehydrogenase-like"/>
    <property type="match status" value="1"/>
</dbReference>
<dbReference type="Pfam" id="PF00400">
    <property type="entry name" value="WD40"/>
    <property type="match status" value="5"/>
</dbReference>
<protein>
    <recommendedName>
        <fullName evidence="6">Protein kinase domain-containing protein</fullName>
    </recommendedName>
</protein>
<organism evidence="7 8">
    <name type="scientific">Dictyobacter kobayashii</name>
    <dbReference type="NCBI Taxonomy" id="2014872"/>
    <lineage>
        <taxon>Bacteria</taxon>
        <taxon>Bacillati</taxon>
        <taxon>Chloroflexota</taxon>
        <taxon>Ktedonobacteria</taxon>
        <taxon>Ktedonobacterales</taxon>
        <taxon>Dictyobacteraceae</taxon>
        <taxon>Dictyobacter</taxon>
    </lineage>
</organism>
<accession>A0A402AIW4</accession>
<dbReference type="InterPro" id="IPR011047">
    <property type="entry name" value="Quinoprotein_ADH-like_sf"/>
</dbReference>
<sequence>MLSSEIFCANCGAANNPQDSHCFACHEPLQQADPEPTQIERLLRQRYRVLTRLGQGGMGSVYKAEDTELGNRLVAIKELSQKGLNQQESHEAEESFKHEALLLAGLMHPNLPRIYDNFSDSGRWYLVMDFIEGETLEDYLTRKGGKLSWSEIYEIGIQLCAVLQYLHTRPTPIIFRDLKPLNIMLTPGLQVYLIDFGIARLFKPGQAHDTIAFGSPGYAAPEQYGKAQTTPSADIYSLGAILHQMLTGIDPATTPFAFSKVPGIPVSLQSLLDQMLNLNASQRISYVEMVREYLQRVNTKNSSILSSGNRSTGTPTSNPPAKQATPIYTPPTPNQVAPINRATAANQPANPAATYPANTPGQAATSVPAYNIGTPRQPSLVYVPGTYSPDANQATSLPAGAGLPDPPIPTSYLGKLICGYSGHMGVVTSLAWSPYSNQIASASYDKTVQIWDINNGQKQNLYSGNLENAKSRRIEAVAWSPAGKLLASASDDGIIQVWNGSSLYTITTYKKQRGRIPGLAWSPDGALLASACKNSLHIWKPETGETLATLETGYGDINSIAWSPDNDRLILGHEEQHVEIMRLTQQHTWKRELLYTAHRGAIKKVSWSPDGTQIASGGSDKTIHIWEASTGKHSLVYRGHTGTIYALDWSPDGTTIVSASADGTIQMWDVSDGQWIFTHPSYNPTVYAVAWSPNGKYIASGAHSHVRIWQATEK</sequence>
<name>A0A402AIW4_9CHLR</name>
<feature type="region of interest" description="Disordered" evidence="5">
    <location>
        <begin position="301"/>
        <end position="328"/>
    </location>
</feature>
<dbReference type="Gene3D" id="3.30.200.20">
    <property type="entry name" value="Phosphorylase Kinase, domain 1"/>
    <property type="match status" value="1"/>
</dbReference>
<feature type="domain" description="Protein kinase" evidence="6">
    <location>
        <begin position="47"/>
        <end position="294"/>
    </location>
</feature>
<feature type="compositionally biased region" description="Polar residues" evidence="5">
    <location>
        <begin position="301"/>
        <end position="320"/>
    </location>
</feature>
<dbReference type="SUPFAM" id="SSF56112">
    <property type="entry name" value="Protein kinase-like (PK-like)"/>
    <property type="match status" value="1"/>
</dbReference>
<dbReference type="InterPro" id="IPR020472">
    <property type="entry name" value="WD40_PAC1"/>
</dbReference>
<feature type="repeat" description="WD" evidence="3">
    <location>
        <begin position="595"/>
        <end position="636"/>
    </location>
</feature>
<dbReference type="InterPro" id="IPR001680">
    <property type="entry name" value="WD40_rpt"/>
</dbReference>
<evidence type="ECO:0000256" key="5">
    <source>
        <dbReference type="SAM" id="MobiDB-lite"/>
    </source>
</evidence>
<dbReference type="InterPro" id="IPR024977">
    <property type="entry name" value="Apc4-like_WD40_dom"/>
</dbReference>
<proteinExistence type="predicted"/>
<gene>
    <name evidence="7" type="ORF">KDK_28360</name>
</gene>